<reference evidence="2" key="1">
    <citation type="journal article" date="2019" name="Int. J. Syst. Evol. Microbiol.">
        <title>The Global Catalogue of Microorganisms (GCM) 10K type strain sequencing project: providing services to taxonomists for standard genome sequencing and annotation.</title>
        <authorList>
            <consortium name="The Broad Institute Genomics Platform"/>
            <consortium name="The Broad Institute Genome Sequencing Center for Infectious Disease"/>
            <person name="Wu L."/>
            <person name="Ma J."/>
        </authorList>
    </citation>
    <scope>NUCLEOTIDE SEQUENCE [LARGE SCALE GENOMIC DNA]</scope>
    <source>
        <strain evidence="2">JCM 18053</strain>
    </source>
</reference>
<comment type="caution">
    <text evidence="1">The sequence shown here is derived from an EMBL/GenBank/DDBJ whole genome shotgun (WGS) entry which is preliminary data.</text>
</comment>
<dbReference type="InterPro" id="IPR011050">
    <property type="entry name" value="Pectin_lyase_fold/virulence"/>
</dbReference>
<evidence type="ECO:0000313" key="1">
    <source>
        <dbReference type="EMBL" id="GAA5140462.1"/>
    </source>
</evidence>
<accession>A0ABP9P4J9</accession>
<dbReference type="InterPro" id="IPR012334">
    <property type="entry name" value="Pectin_lyas_fold"/>
</dbReference>
<evidence type="ECO:0008006" key="3">
    <source>
        <dbReference type="Google" id="ProtNLM"/>
    </source>
</evidence>
<organism evidence="1 2">
    <name type="scientific">Prosthecobacter algae</name>
    <dbReference type="NCBI Taxonomy" id="1144682"/>
    <lineage>
        <taxon>Bacteria</taxon>
        <taxon>Pseudomonadati</taxon>
        <taxon>Verrucomicrobiota</taxon>
        <taxon>Verrucomicrobiia</taxon>
        <taxon>Verrucomicrobiales</taxon>
        <taxon>Verrucomicrobiaceae</taxon>
        <taxon>Prosthecobacter</taxon>
    </lineage>
</organism>
<protein>
    <recommendedName>
        <fullName evidence="3">Right handed beta helix region</fullName>
    </recommendedName>
</protein>
<proteinExistence type="predicted"/>
<gene>
    <name evidence="1" type="ORF">GCM10023213_23100</name>
</gene>
<dbReference type="RefSeq" id="WP_345736532.1">
    <property type="nucleotide sequence ID" value="NZ_BAABIA010000004.1"/>
</dbReference>
<evidence type="ECO:0000313" key="2">
    <source>
        <dbReference type="Proteomes" id="UP001499852"/>
    </source>
</evidence>
<dbReference type="Gene3D" id="2.160.20.10">
    <property type="entry name" value="Single-stranded right-handed beta-helix, Pectin lyase-like"/>
    <property type="match status" value="1"/>
</dbReference>
<sequence>MSANPIESFGALVQTGTWTENRVDVEGKSQPHEVKGELWSAAIQAAFAQQNTVHLPARPEPYYLDSPIVLKSGQSLTADLTTEIRLRPGSNTCMVRNEHVLGFRDGPVPAGLQPDTDIRVEGGIWTTLANGVKGANGNLRGSSASQDGVPGTHGVILLHNVRRITVRNVTIRQSKAFGVHLANVREFLVEGVILDRQERDGVHVNGPASEGVIRDVSGDSHDDPVALNAWEWENYAPTFGPIHHVTIEGIRGAPEGKHSTDSIRLLPGVKRFADGSTLDCPIHDIVLRDITDIREFKFYDQPNLEKGRDNDFSVEVGTLRNIQLQGLTFTRPGVIQVAAEVEGLRVEDVRLAFTPAPAYRLIAIGPMSATYRPGNDPSRWVEIFSPDRDVTVKGLRLGKVMVNGQSVEDAESRFVSVKDQQINPDFPRTLPRGGLGKARLLP</sequence>
<dbReference type="Proteomes" id="UP001499852">
    <property type="component" value="Unassembled WGS sequence"/>
</dbReference>
<dbReference type="EMBL" id="BAABIA010000004">
    <property type="protein sequence ID" value="GAA5140462.1"/>
    <property type="molecule type" value="Genomic_DNA"/>
</dbReference>
<dbReference type="SUPFAM" id="SSF51126">
    <property type="entry name" value="Pectin lyase-like"/>
    <property type="match status" value="1"/>
</dbReference>
<keyword evidence="2" id="KW-1185">Reference proteome</keyword>
<name>A0ABP9P4J9_9BACT</name>